<evidence type="ECO:0000256" key="1">
    <source>
        <dbReference type="SAM" id="Phobius"/>
    </source>
</evidence>
<reference evidence="2" key="1">
    <citation type="submission" date="2020-05" db="EMBL/GenBank/DDBJ databases">
        <authorList>
            <person name="Chiriac C."/>
            <person name="Salcher M."/>
            <person name="Ghai R."/>
            <person name="Kavagutti S V."/>
        </authorList>
    </citation>
    <scope>NUCLEOTIDE SEQUENCE</scope>
</reference>
<evidence type="ECO:0000313" key="2">
    <source>
        <dbReference type="EMBL" id="CAB4706509.1"/>
    </source>
</evidence>
<feature type="transmembrane region" description="Helical" evidence="1">
    <location>
        <begin position="46"/>
        <end position="70"/>
    </location>
</feature>
<gene>
    <name evidence="2" type="ORF">UFOPK2657_00283</name>
</gene>
<protein>
    <submittedName>
        <fullName evidence="2">Unannotated protein</fullName>
    </submittedName>
</protein>
<keyword evidence="1" id="KW-0812">Transmembrane</keyword>
<organism evidence="2">
    <name type="scientific">freshwater metagenome</name>
    <dbReference type="NCBI Taxonomy" id="449393"/>
    <lineage>
        <taxon>unclassified sequences</taxon>
        <taxon>metagenomes</taxon>
        <taxon>ecological metagenomes</taxon>
    </lineage>
</organism>
<sequence length="72" mass="7787">MKKNKAVAMYMMPSFLWSTVNSHAFQPPVVTGRRSVPSDDEGVAGAITAGVVVTLGRSMMAMLFSGYFSVNR</sequence>
<proteinExistence type="predicted"/>
<keyword evidence="1" id="KW-1133">Transmembrane helix</keyword>
<accession>A0A6J6Q652</accession>
<dbReference type="AlphaFoldDB" id="A0A6J6Q652"/>
<name>A0A6J6Q652_9ZZZZ</name>
<keyword evidence="1" id="KW-0472">Membrane</keyword>
<dbReference type="EMBL" id="CAEZYG010000027">
    <property type="protein sequence ID" value="CAB4706509.1"/>
    <property type="molecule type" value="Genomic_DNA"/>
</dbReference>